<protein>
    <submittedName>
        <fullName evidence="1">Uncharacterized protein</fullName>
    </submittedName>
</protein>
<dbReference type="RefSeq" id="XP_025429799.1">
    <property type="nucleotide sequence ID" value="XM_025575385.1"/>
</dbReference>
<evidence type="ECO:0000313" key="2">
    <source>
        <dbReference type="Proteomes" id="UP000248349"/>
    </source>
</evidence>
<accession>A0A318ZBE7</accession>
<reference evidence="1 2" key="1">
    <citation type="submission" date="2016-12" db="EMBL/GenBank/DDBJ databases">
        <title>The genomes of Aspergillus section Nigri reveals drivers in fungal speciation.</title>
        <authorList>
            <consortium name="DOE Joint Genome Institute"/>
            <person name="Vesth T.C."/>
            <person name="Nybo J."/>
            <person name="Theobald S."/>
            <person name="Brandl J."/>
            <person name="Frisvad J.C."/>
            <person name="Nielsen K.F."/>
            <person name="Lyhne E.K."/>
            <person name="Kogle M.E."/>
            <person name="Kuo A."/>
            <person name="Riley R."/>
            <person name="Clum A."/>
            <person name="Nolan M."/>
            <person name="Lipzen A."/>
            <person name="Salamov A."/>
            <person name="Henrissat B."/>
            <person name="Wiebenga A."/>
            <person name="De Vries R.P."/>
            <person name="Grigoriev I.V."/>
            <person name="Mortensen U.H."/>
            <person name="Andersen M.R."/>
            <person name="Baker S.E."/>
        </authorList>
    </citation>
    <scope>NUCLEOTIDE SEQUENCE [LARGE SCALE GENOMIC DNA]</scope>
    <source>
        <strain evidence="1 2">JOP 1030-1</strain>
    </source>
</reference>
<sequence length="77" mass="8523">MARTWRTMRCSHLITVIDKSHAMCHWPGASSSMAGDVPHGIRMYPTVGGCREKNATEVWGTSRSLDDSPSFGRLVCQ</sequence>
<keyword evidence="2" id="KW-1185">Reference proteome</keyword>
<dbReference type="Proteomes" id="UP000248349">
    <property type="component" value="Unassembled WGS sequence"/>
</dbReference>
<evidence type="ECO:0000313" key="1">
    <source>
        <dbReference type="EMBL" id="PYH43817.1"/>
    </source>
</evidence>
<dbReference type="GeneID" id="37076613"/>
<name>A0A318ZBE7_9EURO</name>
<gene>
    <name evidence="1" type="ORF">BP01DRAFT_358249</name>
</gene>
<dbReference type="AlphaFoldDB" id="A0A318ZBE7"/>
<dbReference type="EMBL" id="KZ821241">
    <property type="protein sequence ID" value="PYH43817.1"/>
    <property type="molecule type" value="Genomic_DNA"/>
</dbReference>
<organism evidence="1 2">
    <name type="scientific">Aspergillus saccharolyticus JOP 1030-1</name>
    <dbReference type="NCBI Taxonomy" id="1450539"/>
    <lineage>
        <taxon>Eukaryota</taxon>
        <taxon>Fungi</taxon>
        <taxon>Dikarya</taxon>
        <taxon>Ascomycota</taxon>
        <taxon>Pezizomycotina</taxon>
        <taxon>Eurotiomycetes</taxon>
        <taxon>Eurotiomycetidae</taxon>
        <taxon>Eurotiales</taxon>
        <taxon>Aspergillaceae</taxon>
        <taxon>Aspergillus</taxon>
        <taxon>Aspergillus subgen. Circumdati</taxon>
    </lineage>
</organism>
<proteinExistence type="predicted"/>